<evidence type="ECO:0000259" key="12">
    <source>
        <dbReference type="Pfam" id="PF08221"/>
    </source>
</evidence>
<dbReference type="GO" id="GO:0003697">
    <property type="term" value="F:single-stranded DNA binding"/>
    <property type="evidence" value="ECO:0007669"/>
    <property type="project" value="UniProtKB-UniRule"/>
</dbReference>
<dbReference type="Pfam" id="PF08221">
    <property type="entry name" value="HTH_9"/>
    <property type="match status" value="1"/>
</dbReference>
<dbReference type="InterPro" id="IPR039748">
    <property type="entry name" value="RPC3"/>
</dbReference>
<dbReference type="Proteomes" id="UP000237144">
    <property type="component" value="Unassembled WGS sequence"/>
</dbReference>
<gene>
    <name evidence="14" type="ORF">BMF94_4876</name>
</gene>
<dbReference type="Gene3D" id="1.10.10.10">
    <property type="entry name" value="Winged helix-like DNA-binding domain superfamily/Winged helix DNA-binding domain"/>
    <property type="match status" value="3"/>
</dbReference>
<dbReference type="STRING" id="741276.A0A2S5B5S9"/>
<dbReference type="GO" id="GO:0006351">
    <property type="term" value="P:DNA-templated transcription"/>
    <property type="evidence" value="ECO:0007669"/>
    <property type="project" value="InterPro"/>
</dbReference>
<feature type="domain" description="RNA polymerase III Rpc82 C -terminal" evidence="11">
    <location>
        <begin position="281"/>
        <end position="423"/>
    </location>
</feature>
<dbReference type="GO" id="GO:0005666">
    <property type="term" value="C:RNA polymerase III complex"/>
    <property type="evidence" value="ECO:0007669"/>
    <property type="project" value="UniProtKB-UniRule"/>
</dbReference>
<proteinExistence type="inferred from homology"/>
<feature type="domain" description="DNA-directed RNA polymerase III subunit RPC3 winged-helix" evidence="13">
    <location>
        <begin position="477"/>
        <end position="553"/>
    </location>
</feature>
<accession>A0A2S5B5S9</accession>
<evidence type="ECO:0000259" key="13">
    <source>
        <dbReference type="Pfam" id="PF22536"/>
    </source>
</evidence>
<evidence type="ECO:0000313" key="14">
    <source>
        <dbReference type="EMBL" id="POY72143.1"/>
    </source>
</evidence>
<evidence type="ECO:0000256" key="4">
    <source>
        <dbReference type="ARBA" id="ARBA00016689"/>
    </source>
</evidence>
<comment type="subunit">
    <text evidence="3 9">Component of the RNA polymerase III (Pol III) complex consisting of 17 subunits.</text>
</comment>
<evidence type="ECO:0000256" key="3">
    <source>
        <dbReference type="ARBA" id="ARBA00011206"/>
    </source>
</evidence>
<evidence type="ECO:0000256" key="5">
    <source>
        <dbReference type="ARBA" id="ARBA00022478"/>
    </source>
</evidence>
<evidence type="ECO:0000256" key="2">
    <source>
        <dbReference type="ARBA" id="ARBA00006835"/>
    </source>
</evidence>
<keyword evidence="15" id="KW-1185">Reference proteome</keyword>
<dbReference type="PANTHER" id="PTHR12949">
    <property type="entry name" value="RNA POLYMERASE III DNA DIRECTED -RELATED"/>
    <property type="match status" value="1"/>
</dbReference>
<feature type="domain" description="RNA polymerase III subunit RPC82-related helix-turn-helix" evidence="12">
    <location>
        <begin position="14"/>
        <end position="70"/>
    </location>
</feature>
<comment type="similarity">
    <text evidence="2 9">Belongs to the RNA polymerase beta chain family.</text>
</comment>
<dbReference type="SUPFAM" id="SSF46785">
    <property type="entry name" value="Winged helix' DNA-binding domain"/>
    <property type="match status" value="1"/>
</dbReference>
<dbReference type="InterPro" id="IPR055207">
    <property type="entry name" value="POLR3C_WHD"/>
</dbReference>
<dbReference type="PANTHER" id="PTHR12949:SF0">
    <property type="entry name" value="DNA-DIRECTED RNA POLYMERASE III SUBUNIT RPC3"/>
    <property type="match status" value="1"/>
</dbReference>
<organism evidence="14 15">
    <name type="scientific">Rhodotorula taiwanensis</name>
    <dbReference type="NCBI Taxonomy" id="741276"/>
    <lineage>
        <taxon>Eukaryota</taxon>
        <taxon>Fungi</taxon>
        <taxon>Dikarya</taxon>
        <taxon>Basidiomycota</taxon>
        <taxon>Pucciniomycotina</taxon>
        <taxon>Microbotryomycetes</taxon>
        <taxon>Sporidiobolales</taxon>
        <taxon>Sporidiobolaceae</taxon>
        <taxon>Rhodotorula</taxon>
    </lineage>
</organism>
<keyword evidence="6 9" id="KW-0804">Transcription</keyword>
<keyword evidence="5 9" id="KW-0240">DNA-directed RNA polymerase</keyword>
<protein>
    <recommendedName>
        <fullName evidence="4 9">DNA-directed RNA polymerase III subunit RPC3</fullName>
        <shortName evidence="9">RNA polymerase III subunit C3</shortName>
    </recommendedName>
</protein>
<dbReference type="InterPro" id="IPR036388">
    <property type="entry name" value="WH-like_DNA-bd_sf"/>
</dbReference>
<sequence length="645" mass="73122">MSSSTQSGTERSRLLQHVIYQQFGAAVGEIASILLFRGSLSFPQLARLTSLPPSLVHASLLILSTHCLLFHSETEVAGRLTELYELNHDAIERRMRGGMYAEMAHEWRQGGPQLAQVVEVLWREGMLRREDLYEVVRAQFALERGLPFALDDAAATDPKGKRKQQEAIDDAERLVNKAFAQGYIQIVTPGSQLSPSSLEIKWEEELKALIKGIPMTKDLKNVKDKLRDKQISWAEEERARAKGKVRLDRLAQDVGSADSYIRHSQGIDAVQADEEEDDAPKRKKRKKGGAASPSKKSRKGRNDDDSDVEQPGSDDDDMPSHVDRPLPEEMFYRINEERFHLRWRAQLLRSFAADLYNPQVAAVLGIILDIVTTRTDSMSEPRSSPISLHEINTYYDRLADKPDLSHTLAKHKSDHSWPPKRERAGDFILATCEVLSGLDRWGLSTQETFLQQQGESTHAKWVVDWSSLGKAMKRSLVEAIIRDKLGEKAIRCWRILEAKGKLEEKHLARLAFLPVKEAREILSHLSASGLIEPQEVPRSADRAPSRTIYLWFVDFNKVVTSLVHHHYKALANLQAQRAYQLEQRRGLVDKRERSDVRADPTLLSARDNAAIVELDKVLEAIAVAEQRVDEQLFVLREFDPDPEVV</sequence>
<keyword evidence="7 9" id="KW-0539">Nucleus</keyword>
<evidence type="ECO:0000256" key="9">
    <source>
        <dbReference type="RuleBase" id="RU367076"/>
    </source>
</evidence>
<comment type="caution">
    <text evidence="14">The sequence shown here is derived from an EMBL/GenBank/DDBJ whole genome shotgun (WGS) entry which is preliminary data.</text>
</comment>
<reference evidence="14 15" key="1">
    <citation type="journal article" date="2018" name="Front. Microbiol.">
        <title>Prospects for Fungal Bioremediation of Acidic Radioactive Waste Sites: Characterization and Genome Sequence of Rhodotorula taiwanensis MD1149.</title>
        <authorList>
            <person name="Tkavc R."/>
            <person name="Matrosova V.Y."/>
            <person name="Grichenko O.E."/>
            <person name="Gostincar C."/>
            <person name="Volpe R.P."/>
            <person name="Klimenkova P."/>
            <person name="Gaidamakova E.K."/>
            <person name="Zhou C.E."/>
            <person name="Stewart B.J."/>
            <person name="Lyman M.G."/>
            <person name="Malfatti S.A."/>
            <person name="Rubinfeld B."/>
            <person name="Courtot M."/>
            <person name="Singh J."/>
            <person name="Dalgard C.L."/>
            <person name="Hamilton T."/>
            <person name="Frey K.G."/>
            <person name="Gunde-Cimerman N."/>
            <person name="Dugan L."/>
            <person name="Daly M.J."/>
        </authorList>
    </citation>
    <scope>NUCLEOTIDE SEQUENCE [LARGE SCALE GENOMIC DNA]</scope>
    <source>
        <strain evidence="14 15">MD1149</strain>
    </source>
</reference>
<dbReference type="InterPro" id="IPR008806">
    <property type="entry name" value="RNA_pol_III_Rpc82_C"/>
</dbReference>
<dbReference type="InterPro" id="IPR013197">
    <property type="entry name" value="RNA_pol_III_RPC82-rel_HTH"/>
</dbReference>
<dbReference type="Pfam" id="PF05645">
    <property type="entry name" value="RNA_pol_Rpc82"/>
    <property type="match status" value="1"/>
</dbReference>
<dbReference type="EMBL" id="PJQD01000058">
    <property type="protein sequence ID" value="POY72143.1"/>
    <property type="molecule type" value="Genomic_DNA"/>
</dbReference>
<evidence type="ECO:0000256" key="8">
    <source>
        <dbReference type="ARBA" id="ARBA00025127"/>
    </source>
</evidence>
<evidence type="ECO:0000256" key="1">
    <source>
        <dbReference type="ARBA" id="ARBA00004123"/>
    </source>
</evidence>
<dbReference type="InterPro" id="IPR036390">
    <property type="entry name" value="WH_DNA-bd_sf"/>
</dbReference>
<feature type="compositionally biased region" description="Acidic residues" evidence="10">
    <location>
        <begin position="304"/>
        <end position="317"/>
    </location>
</feature>
<evidence type="ECO:0000259" key="11">
    <source>
        <dbReference type="Pfam" id="PF05645"/>
    </source>
</evidence>
<feature type="region of interest" description="Disordered" evidence="10">
    <location>
        <begin position="261"/>
        <end position="324"/>
    </location>
</feature>
<evidence type="ECO:0000256" key="7">
    <source>
        <dbReference type="ARBA" id="ARBA00023242"/>
    </source>
</evidence>
<evidence type="ECO:0000313" key="15">
    <source>
        <dbReference type="Proteomes" id="UP000237144"/>
    </source>
</evidence>
<name>A0A2S5B5S9_9BASI</name>
<dbReference type="AlphaFoldDB" id="A0A2S5B5S9"/>
<comment type="function">
    <text evidence="8 9">DNA-dependent RNA polymerase catalyzes the transcription of DNA into RNA using the four ribonucleoside triphosphates as substrates. Specific core component of RNA polymerase III which synthesizes small RNAs, such as 5S rRNA and tRNAs.</text>
</comment>
<dbReference type="OrthoDB" id="272392at2759"/>
<evidence type="ECO:0000256" key="6">
    <source>
        <dbReference type="ARBA" id="ARBA00023163"/>
    </source>
</evidence>
<comment type="subcellular location">
    <subcellularLocation>
        <location evidence="1 9">Nucleus</location>
    </subcellularLocation>
</comment>
<dbReference type="Pfam" id="PF22536">
    <property type="entry name" value="WHD_POLR3C"/>
    <property type="match status" value="1"/>
</dbReference>
<evidence type="ECO:0000256" key="10">
    <source>
        <dbReference type="SAM" id="MobiDB-lite"/>
    </source>
</evidence>